<evidence type="ECO:0000313" key="3">
    <source>
        <dbReference type="Proteomes" id="UP000192727"/>
    </source>
</evidence>
<reference evidence="2 3" key="1">
    <citation type="submission" date="2017-03" db="EMBL/GenBank/DDBJ databases">
        <title>Paenibacillus larvae genome sequencing.</title>
        <authorList>
            <person name="Dingman D.W."/>
        </authorList>
    </citation>
    <scope>NUCLEOTIDE SEQUENCE [LARGE SCALE GENOMIC DNA]</scope>
    <source>
        <strain evidence="2 3">SAG 10367</strain>
    </source>
</reference>
<keyword evidence="1" id="KW-0472">Membrane</keyword>
<dbReference type="RefSeq" id="WP_083041419.1">
    <property type="nucleotide sequence ID" value="NZ_CP020557.1"/>
</dbReference>
<dbReference type="AlphaFoldDB" id="A0A1V0UYD0"/>
<keyword evidence="1" id="KW-1133">Transmembrane helix</keyword>
<name>A0A1V0UYD0_9BACL</name>
<keyword evidence="1" id="KW-0812">Transmembrane</keyword>
<gene>
    <name evidence="2" type="ORF">B7C51_23755</name>
</gene>
<evidence type="ECO:0008006" key="4">
    <source>
        <dbReference type="Google" id="ProtNLM"/>
    </source>
</evidence>
<accession>A0A1V0UYD0</accession>
<evidence type="ECO:0000313" key="2">
    <source>
        <dbReference type="EMBL" id="ARF70212.1"/>
    </source>
</evidence>
<dbReference type="EMBL" id="CP020557">
    <property type="protein sequence ID" value="ARF70212.1"/>
    <property type="molecule type" value="Genomic_DNA"/>
</dbReference>
<proteinExistence type="predicted"/>
<dbReference type="Proteomes" id="UP000192727">
    <property type="component" value="Chromosome"/>
</dbReference>
<protein>
    <recommendedName>
        <fullName evidence="4">DUF4352 domain-containing protein</fullName>
    </recommendedName>
</protein>
<feature type="transmembrane region" description="Helical" evidence="1">
    <location>
        <begin position="12"/>
        <end position="31"/>
    </location>
</feature>
<evidence type="ECO:0000256" key="1">
    <source>
        <dbReference type="SAM" id="Phobius"/>
    </source>
</evidence>
<sequence>MIHISRKTGGILIACFIMLFLIAFIIGYYSVNKPVLDNTIKKDYKMSEQGVILQSYDREIHVKPYQINAELTEQAQSEDPDFVVIDVPVEIKNTTEKEIRPFVEGFTVTSFSNTGYSTYSNLSLDDMMSENIGDFQENILPGKSMKGVLNFRLDSRIINSDKLALVPWIPYDQHVTKLYEQKIYLNVDDQGKKRVNDMDKIKELSQKGQQKKNSISEPIETALAFENARIRNDGETMYKMLIDKREKDKFKIDRGNKGKEMEFKVTAENSKVEDYYDKVDNVHYISLAYKNADNEEVEVHYAVGQKTNKYYVQYVEDLNEIIKKKNLKKNDE</sequence>
<organism evidence="2 3">
    <name type="scientific">Paenibacillus larvae subsp. pulvifaciens</name>
    <dbReference type="NCBI Taxonomy" id="1477"/>
    <lineage>
        <taxon>Bacteria</taxon>
        <taxon>Bacillati</taxon>
        <taxon>Bacillota</taxon>
        <taxon>Bacilli</taxon>
        <taxon>Bacillales</taxon>
        <taxon>Paenibacillaceae</taxon>
        <taxon>Paenibacillus</taxon>
    </lineage>
</organism>